<sequence>MLADALRLLRSLPDRPRWSFGGGTALAAQYDHRVSYDIDIFVSDSDVLRDLTPARNAATRALLAGRGFEYPGNYLKLNLDGGEIDFIVAGRRTENPTRPWIFDGEEILIETPWEIAIKKIFYRPSSFKVRDVFDLAAVLDRDPADLAASLPEVEDRMDKVIDRVERLLPDYAMAAAADINSTAGGQRYMARDAAERALSFLKSHRPQRS</sequence>
<protein>
    <submittedName>
        <fullName evidence="1">Nucleotidyl transferase AbiEii toxin, Type IV TA system</fullName>
    </submittedName>
</protein>
<dbReference type="Pfam" id="PF08843">
    <property type="entry name" value="AbiEii"/>
    <property type="match status" value="1"/>
</dbReference>
<dbReference type="RefSeq" id="WP_244560928.1">
    <property type="nucleotide sequence ID" value="NZ_FXAK01000007.1"/>
</dbReference>
<dbReference type="InterPro" id="IPR014942">
    <property type="entry name" value="AbiEii"/>
</dbReference>
<evidence type="ECO:0000313" key="2">
    <source>
        <dbReference type="Proteomes" id="UP000192936"/>
    </source>
</evidence>
<name>A0A1X7HBQ1_9PROT</name>
<evidence type="ECO:0000313" key="1">
    <source>
        <dbReference type="EMBL" id="SMF83472.1"/>
    </source>
</evidence>
<gene>
    <name evidence="1" type="ORF">SAMN02982917_5548</name>
</gene>
<dbReference type="GO" id="GO:0016740">
    <property type="term" value="F:transferase activity"/>
    <property type="evidence" value="ECO:0007669"/>
    <property type="project" value="UniProtKB-KW"/>
</dbReference>
<dbReference type="AlphaFoldDB" id="A0A1X7HBQ1"/>
<keyword evidence="1" id="KW-0808">Transferase</keyword>
<organism evidence="1 2">
    <name type="scientific">Azospirillum oryzae</name>
    <dbReference type="NCBI Taxonomy" id="286727"/>
    <lineage>
        <taxon>Bacteria</taxon>
        <taxon>Pseudomonadati</taxon>
        <taxon>Pseudomonadota</taxon>
        <taxon>Alphaproteobacteria</taxon>
        <taxon>Rhodospirillales</taxon>
        <taxon>Azospirillaceae</taxon>
        <taxon>Azospirillum</taxon>
    </lineage>
</organism>
<dbReference type="EMBL" id="FXAK01000007">
    <property type="protein sequence ID" value="SMF83472.1"/>
    <property type="molecule type" value="Genomic_DNA"/>
</dbReference>
<accession>A0A1X7HBQ1</accession>
<reference evidence="1 2" key="1">
    <citation type="submission" date="2017-04" db="EMBL/GenBank/DDBJ databases">
        <authorList>
            <person name="Afonso C.L."/>
            <person name="Miller P.J."/>
            <person name="Scott M.A."/>
            <person name="Spackman E."/>
            <person name="Goraichik I."/>
            <person name="Dimitrov K.M."/>
            <person name="Suarez D.L."/>
            <person name="Swayne D.E."/>
        </authorList>
    </citation>
    <scope>NUCLEOTIDE SEQUENCE [LARGE SCALE GENOMIC DNA]</scope>
    <source>
        <strain evidence="1 2">A2P</strain>
    </source>
</reference>
<dbReference type="Proteomes" id="UP000192936">
    <property type="component" value="Unassembled WGS sequence"/>
</dbReference>
<proteinExistence type="predicted"/>